<keyword evidence="1" id="KW-0812">Transmembrane</keyword>
<keyword evidence="1" id="KW-1133">Transmembrane helix</keyword>
<name>A0A2P2Q2U5_RHIMU</name>
<dbReference type="EMBL" id="GGEC01080801">
    <property type="protein sequence ID" value="MBX61285.1"/>
    <property type="molecule type" value="Transcribed_RNA"/>
</dbReference>
<evidence type="ECO:0000313" key="2">
    <source>
        <dbReference type="EMBL" id="MBX61285.1"/>
    </source>
</evidence>
<proteinExistence type="predicted"/>
<evidence type="ECO:0000256" key="1">
    <source>
        <dbReference type="SAM" id="Phobius"/>
    </source>
</evidence>
<protein>
    <submittedName>
        <fullName evidence="2">Uncharacterized protein</fullName>
    </submittedName>
</protein>
<feature type="transmembrane region" description="Helical" evidence="1">
    <location>
        <begin position="6"/>
        <end position="29"/>
    </location>
</feature>
<dbReference type="AlphaFoldDB" id="A0A2P2Q2U5"/>
<organism evidence="2">
    <name type="scientific">Rhizophora mucronata</name>
    <name type="common">Asiatic mangrove</name>
    <dbReference type="NCBI Taxonomy" id="61149"/>
    <lineage>
        <taxon>Eukaryota</taxon>
        <taxon>Viridiplantae</taxon>
        <taxon>Streptophyta</taxon>
        <taxon>Embryophyta</taxon>
        <taxon>Tracheophyta</taxon>
        <taxon>Spermatophyta</taxon>
        <taxon>Magnoliopsida</taxon>
        <taxon>eudicotyledons</taxon>
        <taxon>Gunneridae</taxon>
        <taxon>Pentapetalae</taxon>
        <taxon>rosids</taxon>
        <taxon>fabids</taxon>
        <taxon>Malpighiales</taxon>
        <taxon>Rhizophoraceae</taxon>
        <taxon>Rhizophora</taxon>
    </lineage>
</organism>
<accession>A0A2P2Q2U5</accession>
<sequence>MIMDFAKFSTIIICLCSFAISLVVLWIGVTLRKGLLLGFCIIYQNRIVEEVGE</sequence>
<keyword evidence="1" id="KW-0472">Membrane</keyword>
<reference evidence="2" key="1">
    <citation type="submission" date="2018-02" db="EMBL/GenBank/DDBJ databases">
        <title>Rhizophora mucronata_Transcriptome.</title>
        <authorList>
            <person name="Meera S.P."/>
            <person name="Sreeshan A."/>
            <person name="Augustine A."/>
        </authorList>
    </citation>
    <scope>NUCLEOTIDE SEQUENCE</scope>
    <source>
        <tissue evidence="2">Leaf</tissue>
    </source>
</reference>